<dbReference type="OrthoDB" id="9807293at2"/>
<feature type="region of interest" description="Disordered" evidence="5">
    <location>
        <begin position="181"/>
        <end position="216"/>
    </location>
</feature>
<comment type="subcellular location">
    <subcellularLocation>
        <location evidence="1">Membrane</location>
        <topology evidence="1">Multi-pass membrane protein</topology>
    </subcellularLocation>
</comment>
<dbReference type="Proteomes" id="UP000199529">
    <property type="component" value="Unassembled WGS sequence"/>
</dbReference>
<accession>A0A1H3B8W2</accession>
<evidence type="ECO:0000313" key="7">
    <source>
        <dbReference type="Proteomes" id="UP000199529"/>
    </source>
</evidence>
<feature type="compositionally biased region" description="Polar residues" evidence="5">
    <location>
        <begin position="22"/>
        <end position="38"/>
    </location>
</feature>
<keyword evidence="3" id="KW-1133">Transmembrane helix</keyword>
<dbReference type="STRING" id="418495.SAMN05216215_1010106"/>
<sequence length="245" mass="25519">MGPLLPMFTPRARRDSELAGGSPTSHTKPSCRKSSTLHNGRRRWASHAATGRNLVTVAVSRNSASAASQADAWPLAAMAGEHMSGIVGASQETAPEARTKPVDVVTAEPRSVANAVPRLTATTVLAGAFAVGRISGGAFTPAVSRGAAVGGLFGWSTPWVHIVVQVVAGAAAGLTVLALNPDDKRSGRGTPLRPHQPHSTALRPIDQRRHIKSLQRTVPVGVRAGTRAGLLVPEAVSDRAQERSR</sequence>
<evidence type="ECO:0000256" key="1">
    <source>
        <dbReference type="ARBA" id="ARBA00004141"/>
    </source>
</evidence>
<evidence type="ECO:0000256" key="2">
    <source>
        <dbReference type="ARBA" id="ARBA00022692"/>
    </source>
</evidence>
<name>A0A1H3B8W2_9PSEU</name>
<evidence type="ECO:0000256" key="4">
    <source>
        <dbReference type="ARBA" id="ARBA00023136"/>
    </source>
</evidence>
<protein>
    <submittedName>
        <fullName evidence="6">Major intrinsic protein</fullName>
    </submittedName>
</protein>
<dbReference type="SUPFAM" id="SSF81338">
    <property type="entry name" value="Aquaporin-like"/>
    <property type="match status" value="1"/>
</dbReference>
<keyword evidence="7" id="KW-1185">Reference proteome</keyword>
<organism evidence="6 7">
    <name type="scientific">Saccharopolyspora shandongensis</name>
    <dbReference type="NCBI Taxonomy" id="418495"/>
    <lineage>
        <taxon>Bacteria</taxon>
        <taxon>Bacillati</taxon>
        <taxon>Actinomycetota</taxon>
        <taxon>Actinomycetes</taxon>
        <taxon>Pseudonocardiales</taxon>
        <taxon>Pseudonocardiaceae</taxon>
        <taxon>Saccharopolyspora</taxon>
    </lineage>
</organism>
<keyword evidence="2" id="KW-0812">Transmembrane</keyword>
<keyword evidence="4" id="KW-0472">Membrane</keyword>
<dbReference type="EMBL" id="FNOK01000010">
    <property type="protein sequence ID" value="SDX38376.1"/>
    <property type="molecule type" value="Genomic_DNA"/>
</dbReference>
<evidence type="ECO:0000313" key="6">
    <source>
        <dbReference type="EMBL" id="SDX38376.1"/>
    </source>
</evidence>
<feature type="region of interest" description="Disordered" evidence="5">
    <location>
        <begin position="1"/>
        <end position="48"/>
    </location>
</feature>
<evidence type="ECO:0000256" key="3">
    <source>
        <dbReference type="ARBA" id="ARBA00022989"/>
    </source>
</evidence>
<reference evidence="7" key="1">
    <citation type="submission" date="2016-10" db="EMBL/GenBank/DDBJ databases">
        <authorList>
            <person name="Varghese N."/>
            <person name="Submissions S."/>
        </authorList>
    </citation>
    <scope>NUCLEOTIDE SEQUENCE [LARGE SCALE GENOMIC DNA]</scope>
    <source>
        <strain evidence="7">CGMCC 4.3530</strain>
    </source>
</reference>
<dbReference type="InterPro" id="IPR023271">
    <property type="entry name" value="Aquaporin-like"/>
</dbReference>
<evidence type="ECO:0000256" key="5">
    <source>
        <dbReference type="SAM" id="MobiDB-lite"/>
    </source>
</evidence>
<dbReference type="AlphaFoldDB" id="A0A1H3B8W2"/>
<dbReference type="Gene3D" id="1.20.1080.10">
    <property type="entry name" value="Glycerol uptake facilitator protein"/>
    <property type="match status" value="1"/>
</dbReference>
<proteinExistence type="predicted"/>
<gene>
    <name evidence="6" type="ORF">SAMN05216215_1010106</name>
</gene>
<dbReference type="GO" id="GO:0016020">
    <property type="term" value="C:membrane"/>
    <property type="evidence" value="ECO:0007669"/>
    <property type="project" value="UniProtKB-SubCell"/>
</dbReference>